<dbReference type="Proteomes" id="UP000219559">
    <property type="component" value="Unassembled WGS sequence"/>
</dbReference>
<keyword evidence="1" id="KW-0732">Signal</keyword>
<evidence type="ECO:0000313" key="4">
    <source>
        <dbReference type="Proteomes" id="UP000219559"/>
    </source>
</evidence>
<evidence type="ECO:0000259" key="2">
    <source>
        <dbReference type="Pfam" id="PF07045"/>
    </source>
</evidence>
<feature type="domain" description="DUF1330" evidence="2">
    <location>
        <begin position="35"/>
        <end position="128"/>
    </location>
</feature>
<accession>A0A2A4G8V9</accession>
<dbReference type="PANTHER" id="PTHR41521:SF4">
    <property type="entry name" value="BLR0684 PROTEIN"/>
    <property type="match status" value="1"/>
</dbReference>
<dbReference type="PANTHER" id="PTHR41521">
    <property type="match status" value="1"/>
</dbReference>
<sequence length="131" mass="15023">MKRKILSANYLLPCIMVLCALFSCSSKTSKKMKTVYCLFENVKIVDTVKMEAYKKEVFSIVEKYGGEYVVAGDNIQTIEGNWNPSFLVMIKFPSMEHANNWYNSEAYRPLKELRQTSGQFNGIIMEGLPLE</sequence>
<dbReference type="AlphaFoldDB" id="A0A2A4G8V9"/>
<keyword evidence="4" id="KW-1185">Reference proteome</keyword>
<dbReference type="Gene3D" id="3.30.70.100">
    <property type="match status" value="1"/>
</dbReference>
<dbReference type="InterPro" id="IPR011008">
    <property type="entry name" value="Dimeric_a/b-barrel"/>
</dbReference>
<organism evidence="3 4">
    <name type="scientific">Sediminicola luteus</name>
    <dbReference type="NCBI Taxonomy" id="319238"/>
    <lineage>
        <taxon>Bacteria</taxon>
        <taxon>Pseudomonadati</taxon>
        <taxon>Bacteroidota</taxon>
        <taxon>Flavobacteriia</taxon>
        <taxon>Flavobacteriales</taxon>
        <taxon>Flavobacteriaceae</taxon>
        <taxon>Sediminicola</taxon>
    </lineage>
</organism>
<proteinExistence type="predicted"/>
<dbReference type="OrthoDB" id="516779at2"/>
<name>A0A2A4G8V9_9FLAO</name>
<feature type="signal peptide" evidence="1">
    <location>
        <begin position="1"/>
        <end position="19"/>
    </location>
</feature>
<dbReference type="InterPro" id="IPR010753">
    <property type="entry name" value="DUF1330"/>
</dbReference>
<evidence type="ECO:0000256" key="1">
    <source>
        <dbReference type="SAM" id="SignalP"/>
    </source>
</evidence>
<evidence type="ECO:0000313" key="3">
    <source>
        <dbReference type="EMBL" id="PCE64414.1"/>
    </source>
</evidence>
<comment type="caution">
    <text evidence="3">The sequence shown here is derived from an EMBL/GenBank/DDBJ whole genome shotgun (WGS) entry which is preliminary data.</text>
</comment>
<reference evidence="3 4" key="1">
    <citation type="submission" date="2017-04" db="EMBL/GenBank/DDBJ databases">
        <title>A new member of the family Flavobacteriaceae isolated from ascidians.</title>
        <authorList>
            <person name="Chen L."/>
        </authorList>
    </citation>
    <scope>NUCLEOTIDE SEQUENCE [LARGE SCALE GENOMIC DNA]</scope>
    <source>
        <strain evidence="3 4">HQA918</strain>
    </source>
</reference>
<feature type="chain" id="PRO_5012472306" description="DUF1330 domain-containing protein" evidence="1">
    <location>
        <begin position="20"/>
        <end position="131"/>
    </location>
</feature>
<gene>
    <name evidence="3" type="ORF">B7P33_08980</name>
</gene>
<protein>
    <recommendedName>
        <fullName evidence="2">DUF1330 domain-containing protein</fullName>
    </recommendedName>
</protein>
<dbReference type="EMBL" id="NBWU01000003">
    <property type="protein sequence ID" value="PCE64414.1"/>
    <property type="molecule type" value="Genomic_DNA"/>
</dbReference>
<dbReference type="Pfam" id="PF07045">
    <property type="entry name" value="DUF1330"/>
    <property type="match status" value="1"/>
</dbReference>
<dbReference type="PROSITE" id="PS51257">
    <property type="entry name" value="PROKAR_LIPOPROTEIN"/>
    <property type="match status" value="1"/>
</dbReference>
<dbReference type="SUPFAM" id="SSF54909">
    <property type="entry name" value="Dimeric alpha+beta barrel"/>
    <property type="match status" value="1"/>
</dbReference>